<sequence>MKIVTTFHQPSSVLDSVKCSLSTHDLDHLVVAKLNRVDVYSLQPHGTQYECGLDIWGKVVCVKAIPISGTTRSNLLLLLAHPDPELIFLSYVDPSGDQPRLVVKKQLPLFERIPRAAEFYNNVLMHPSGRLAVVSCYTGKLKIVHLKGGNHVKDFDVSQPELNVLSLTFLPAPEDQYVLGILHLDHQERLQLLARDILVDELELSTTPSAALQPTVISSKAFSMPTDFVPMLIPVEPPANPEEEYFLGGVLVIGGRKIFLYELSSPEGQEKQQGKRRRLELRKKSGDAEEATKAREKERERESRKRRARCSVDWPWGEVTAWCAVDSKRFILGDAFGRFSMLAFDKLHETGLMIIPLGESSAPTTLTYLSSQAIYLGSHVGDSKILQISPTPSSLFTTPTLHVPSEISTVHPDQLMKQADKKGKAPAIDDDVDMESGDPSKGSVLRTTGSFLNTITTFKNIAPILDATLVDIDGSGQKQLVTCSGGRNTGSLNVIRNGADFKELAVIPGLSDVVNIWTLRKYHDDKEDRHLVASTLQSTMVFRINDNGGTPTFTHITHFNGNGPVTNQPTLACANIKRRTTTNGRSTYVDSSLIVQVTPVNVYILDWDETLGEYNQVSAWNVINGQPSTVPTRNEIVAASLSASQVLIATSASRLKILRLGDGHAEEAHDIAGREISAVSCLPLDPSKPFSRSMPVAYWGTNVVEVVQPSHTTFSSLSKSQPLPALVRSLLLVNFGADANSKSEDHQTYLLAGLGDGSLVSFLWKDSQLTDRKIVSLGHTPVSLTRCTVEGKTAVFAVGNRAMIVSWDRRRLRYSSIMLKDIVASTNINTRTFESALVIATSQGLHIGRVQEVDKMHIRTIPLGLDNPRRIAYEPTLKTFGVACSHAQPGRLGEPELSSASFKLFDDTTFTELSQFICEIDEDITAVTIFSPTINGKATPLFCLGTYIYQAEEKEPTQGRLLVLSAHASPTPTRLSSHDLTLVTSQNVHGCVYALTVVDSLIVAAVNSAVKLFRLTNVEDSPASKLEPLGEWNHNYIVSSLASFGDSVVLGDQISSVSLLKVQGDKFQNVARDYGPRWPVSVEALDDKNIIAANDAYNLITFTLVPLQNTNRSVLERNGEYHLADLVTKFIRGSLLSSDMSNDGVFEPKQLFFTSSGRIGVIIDVGNEQTALHLTALQRNLSTVVEGVGGVSHARFRAPKTTHGRSDADAASIGFLDGDYLEQFLGILGSPQDVAKVVSGRSEPERITTPSEDLQQLLERLQNMH</sequence>
<evidence type="ECO:0000313" key="2">
    <source>
        <dbReference type="Proteomes" id="UP000308600"/>
    </source>
</evidence>
<evidence type="ECO:0000313" key="1">
    <source>
        <dbReference type="EMBL" id="TFK70374.1"/>
    </source>
</evidence>
<gene>
    <name evidence="1" type="ORF">BDN72DRAFT_542903</name>
</gene>
<proteinExistence type="predicted"/>
<name>A0ACD3AXE4_9AGAR</name>
<dbReference type="Proteomes" id="UP000308600">
    <property type="component" value="Unassembled WGS sequence"/>
</dbReference>
<reference evidence="1 2" key="1">
    <citation type="journal article" date="2019" name="Nat. Ecol. Evol.">
        <title>Megaphylogeny resolves global patterns of mushroom evolution.</title>
        <authorList>
            <person name="Varga T."/>
            <person name="Krizsan K."/>
            <person name="Foldi C."/>
            <person name="Dima B."/>
            <person name="Sanchez-Garcia M."/>
            <person name="Sanchez-Ramirez S."/>
            <person name="Szollosi G.J."/>
            <person name="Szarkandi J.G."/>
            <person name="Papp V."/>
            <person name="Albert L."/>
            <person name="Andreopoulos W."/>
            <person name="Angelini C."/>
            <person name="Antonin V."/>
            <person name="Barry K.W."/>
            <person name="Bougher N.L."/>
            <person name="Buchanan P."/>
            <person name="Buyck B."/>
            <person name="Bense V."/>
            <person name="Catcheside P."/>
            <person name="Chovatia M."/>
            <person name="Cooper J."/>
            <person name="Damon W."/>
            <person name="Desjardin D."/>
            <person name="Finy P."/>
            <person name="Geml J."/>
            <person name="Haridas S."/>
            <person name="Hughes K."/>
            <person name="Justo A."/>
            <person name="Karasinski D."/>
            <person name="Kautmanova I."/>
            <person name="Kiss B."/>
            <person name="Kocsube S."/>
            <person name="Kotiranta H."/>
            <person name="LaButti K.M."/>
            <person name="Lechner B.E."/>
            <person name="Liimatainen K."/>
            <person name="Lipzen A."/>
            <person name="Lukacs Z."/>
            <person name="Mihaltcheva S."/>
            <person name="Morgado L.N."/>
            <person name="Niskanen T."/>
            <person name="Noordeloos M.E."/>
            <person name="Ohm R.A."/>
            <person name="Ortiz-Santana B."/>
            <person name="Ovrebo C."/>
            <person name="Racz N."/>
            <person name="Riley R."/>
            <person name="Savchenko A."/>
            <person name="Shiryaev A."/>
            <person name="Soop K."/>
            <person name="Spirin V."/>
            <person name="Szebenyi C."/>
            <person name="Tomsovsky M."/>
            <person name="Tulloss R.E."/>
            <person name="Uehling J."/>
            <person name="Grigoriev I.V."/>
            <person name="Vagvolgyi C."/>
            <person name="Papp T."/>
            <person name="Martin F.M."/>
            <person name="Miettinen O."/>
            <person name="Hibbett D.S."/>
            <person name="Nagy L.G."/>
        </authorList>
    </citation>
    <scope>NUCLEOTIDE SEQUENCE [LARGE SCALE GENOMIC DNA]</scope>
    <source>
        <strain evidence="1 2">NL-1719</strain>
    </source>
</reference>
<dbReference type="EMBL" id="ML208314">
    <property type="protein sequence ID" value="TFK70374.1"/>
    <property type="molecule type" value="Genomic_DNA"/>
</dbReference>
<protein>
    <submittedName>
        <fullName evidence="1">Uncharacterized protein</fullName>
    </submittedName>
</protein>
<organism evidence="1 2">
    <name type="scientific">Pluteus cervinus</name>
    <dbReference type="NCBI Taxonomy" id="181527"/>
    <lineage>
        <taxon>Eukaryota</taxon>
        <taxon>Fungi</taxon>
        <taxon>Dikarya</taxon>
        <taxon>Basidiomycota</taxon>
        <taxon>Agaricomycotina</taxon>
        <taxon>Agaricomycetes</taxon>
        <taxon>Agaricomycetidae</taxon>
        <taxon>Agaricales</taxon>
        <taxon>Pluteineae</taxon>
        <taxon>Pluteaceae</taxon>
        <taxon>Pluteus</taxon>
    </lineage>
</organism>
<keyword evidence="2" id="KW-1185">Reference proteome</keyword>
<accession>A0ACD3AXE4</accession>